<sequence length="162" mass="18079">MVGFTLNLPVIEVTKVKIVTATSVPSLIQARQNRLVQLMEQLLQDGWTQTGIAEFIGVEFTTVYRWVKGKTVPEPESRNFEKLARLSGGTSQTLQKYLDGEITLSVYRQGVAGRMMTQVKKRSSKPSNEKIKQEVLAKIRLLEPAEIAEIISVTAAFLAQQT</sequence>
<dbReference type="Gene3D" id="1.10.260.40">
    <property type="entry name" value="lambda repressor-like DNA-binding domains"/>
    <property type="match status" value="1"/>
</dbReference>
<accession>A0A433URR2</accession>
<gene>
    <name evidence="1" type="ORF">DSM106972_087190</name>
</gene>
<comment type="caution">
    <text evidence="1">The sequence shown here is derived from an EMBL/GenBank/DDBJ whole genome shotgun (WGS) entry which is preliminary data.</text>
</comment>
<dbReference type="GO" id="GO:0003677">
    <property type="term" value="F:DNA binding"/>
    <property type="evidence" value="ECO:0007669"/>
    <property type="project" value="InterPro"/>
</dbReference>
<keyword evidence="2" id="KW-1185">Reference proteome</keyword>
<organism evidence="1 2">
    <name type="scientific">Dulcicalothrix desertica PCC 7102</name>
    <dbReference type="NCBI Taxonomy" id="232991"/>
    <lineage>
        <taxon>Bacteria</taxon>
        <taxon>Bacillati</taxon>
        <taxon>Cyanobacteriota</taxon>
        <taxon>Cyanophyceae</taxon>
        <taxon>Nostocales</taxon>
        <taxon>Calotrichaceae</taxon>
        <taxon>Dulcicalothrix</taxon>
    </lineage>
</organism>
<evidence type="ECO:0000313" key="1">
    <source>
        <dbReference type="EMBL" id="RUS96532.1"/>
    </source>
</evidence>
<dbReference type="InterPro" id="IPR001387">
    <property type="entry name" value="Cro/C1-type_HTH"/>
</dbReference>
<dbReference type="RefSeq" id="WP_083605055.1">
    <property type="nucleotide sequence ID" value="NZ_RSCL01000036.1"/>
</dbReference>
<dbReference type="AlphaFoldDB" id="A0A433URR2"/>
<protein>
    <submittedName>
        <fullName evidence="1">Uncharacterized protein</fullName>
    </submittedName>
</protein>
<dbReference type="CDD" id="cd00093">
    <property type="entry name" value="HTH_XRE"/>
    <property type="match status" value="1"/>
</dbReference>
<name>A0A433URR2_9CYAN</name>
<dbReference type="Proteomes" id="UP000271624">
    <property type="component" value="Unassembled WGS sequence"/>
</dbReference>
<evidence type="ECO:0000313" key="2">
    <source>
        <dbReference type="Proteomes" id="UP000271624"/>
    </source>
</evidence>
<reference evidence="1" key="2">
    <citation type="journal article" date="2019" name="Genome Biol. Evol.">
        <title>Day and night: Metabolic profiles and evolutionary relationships of six axenic non-marine cyanobacteria.</title>
        <authorList>
            <person name="Will S.E."/>
            <person name="Henke P."/>
            <person name="Boedeker C."/>
            <person name="Huang S."/>
            <person name="Brinkmann H."/>
            <person name="Rohde M."/>
            <person name="Jarek M."/>
            <person name="Friedl T."/>
            <person name="Seufert S."/>
            <person name="Schumacher M."/>
            <person name="Overmann J."/>
            <person name="Neumann-Schaal M."/>
            <person name="Petersen J."/>
        </authorList>
    </citation>
    <scope>NUCLEOTIDE SEQUENCE [LARGE SCALE GENOMIC DNA]</scope>
    <source>
        <strain evidence="1">PCC 7102</strain>
    </source>
</reference>
<proteinExistence type="predicted"/>
<dbReference type="OrthoDB" id="461107at2"/>
<dbReference type="EMBL" id="RSCL01000036">
    <property type="protein sequence ID" value="RUS96532.1"/>
    <property type="molecule type" value="Genomic_DNA"/>
</dbReference>
<dbReference type="InterPro" id="IPR010982">
    <property type="entry name" value="Lambda_DNA-bd_dom_sf"/>
</dbReference>
<reference evidence="1" key="1">
    <citation type="submission" date="2018-12" db="EMBL/GenBank/DDBJ databases">
        <authorList>
            <person name="Will S."/>
            <person name="Neumann-Schaal M."/>
            <person name="Henke P."/>
        </authorList>
    </citation>
    <scope>NUCLEOTIDE SEQUENCE</scope>
    <source>
        <strain evidence="1">PCC 7102</strain>
    </source>
</reference>